<proteinExistence type="predicted"/>
<keyword evidence="3" id="KW-1185">Reference proteome</keyword>
<dbReference type="EMBL" id="KQ964253">
    <property type="protein sequence ID" value="KXJ90203.1"/>
    <property type="molecule type" value="Genomic_DNA"/>
</dbReference>
<gene>
    <name evidence="2" type="ORF">Micbo1qcDRAFT_164728</name>
</gene>
<sequence>MKSSLRSSSKVSQYRLSRRRARRSREGLVGGLPSSLLLRMAKTMERATSFSRRPMVGDLVESVTGVYSVVNGWLDVSPLLWFVWG</sequence>
<evidence type="ECO:0000256" key="1">
    <source>
        <dbReference type="SAM" id="MobiDB-lite"/>
    </source>
</evidence>
<name>A0A136IZ69_9PEZI</name>
<accession>A0A136IZ69</accession>
<dbReference type="AlphaFoldDB" id="A0A136IZ69"/>
<feature type="compositionally biased region" description="Low complexity" evidence="1">
    <location>
        <begin position="1"/>
        <end position="12"/>
    </location>
</feature>
<protein>
    <submittedName>
        <fullName evidence="2">Uncharacterized protein</fullName>
    </submittedName>
</protein>
<feature type="non-terminal residue" evidence="2">
    <location>
        <position position="85"/>
    </location>
</feature>
<reference evidence="3" key="1">
    <citation type="submission" date="2016-02" db="EMBL/GenBank/DDBJ databases">
        <title>Draft genome sequence of Microdochium bolleyi, a fungal endophyte of beachgrass.</title>
        <authorList>
            <consortium name="DOE Joint Genome Institute"/>
            <person name="David A.S."/>
            <person name="May G."/>
            <person name="Haridas S."/>
            <person name="Lim J."/>
            <person name="Wang M."/>
            <person name="Labutti K."/>
            <person name="Lipzen A."/>
            <person name="Barry K."/>
            <person name="Grigoriev I.V."/>
        </authorList>
    </citation>
    <scope>NUCLEOTIDE SEQUENCE [LARGE SCALE GENOMIC DNA]</scope>
    <source>
        <strain evidence="3">J235TASD1</strain>
    </source>
</reference>
<dbReference type="InParanoid" id="A0A136IZ69"/>
<organism evidence="2 3">
    <name type="scientific">Microdochium bolleyi</name>
    <dbReference type="NCBI Taxonomy" id="196109"/>
    <lineage>
        <taxon>Eukaryota</taxon>
        <taxon>Fungi</taxon>
        <taxon>Dikarya</taxon>
        <taxon>Ascomycota</taxon>
        <taxon>Pezizomycotina</taxon>
        <taxon>Sordariomycetes</taxon>
        <taxon>Xylariomycetidae</taxon>
        <taxon>Xylariales</taxon>
        <taxon>Microdochiaceae</taxon>
        <taxon>Microdochium</taxon>
    </lineage>
</organism>
<evidence type="ECO:0000313" key="3">
    <source>
        <dbReference type="Proteomes" id="UP000070501"/>
    </source>
</evidence>
<evidence type="ECO:0000313" key="2">
    <source>
        <dbReference type="EMBL" id="KXJ90203.1"/>
    </source>
</evidence>
<dbReference type="Proteomes" id="UP000070501">
    <property type="component" value="Unassembled WGS sequence"/>
</dbReference>
<feature type="region of interest" description="Disordered" evidence="1">
    <location>
        <begin position="1"/>
        <end position="26"/>
    </location>
</feature>